<evidence type="ECO:0000313" key="6">
    <source>
        <dbReference type="EMBL" id="AIC26361.1"/>
    </source>
</evidence>
<dbReference type="GO" id="GO:0055085">
    <property type="term" value="P:transmembrane transport"/>
    <property type="evidence" value="ECO:0007669"/>
    <property type="project" value="TreeGrafter"/>
</dbReference>
<dbReference type="PANTHER" id="PTHR23535">
    <property type="entry name" value="SUGAR EFFLUX TRANSPORTER A-RELATED"/>
    <property type="match status" value="1"/>
</dbReference>
<dbReference type="OrthoDB" id="1491684at2"/>
<dbReference type="EMBL" id="CP006986">
    <property type="protein sequence ID" value="AIC26361.1"/>
    <property type="molecule type" value="Genomic_DNA"/>
</dbReference>
<feature type="transmembrane region" description="Helical" evidence="5">
    <location>
        <begin position="50"/>
        <end position="69"/>
    </location>
</feature>
<evidence type="ECO:0000256" key="3">
    <source>
        <dbReference type="ARBA" id="ARBA00022475"/>
    </source>
</evidence>
<dbReference type="Gene3D" id="1.20.1250.20">
    <property type="entry name" value="MFS general substrate transporter like domains"/>
    <property type="match status" value="2"/>
</dbReference>
<feature type="transmembrane region" description="Helical" evidence="5">
    <location>
        <begin position="239"/>
        <end position="266"/>
    </location>
</feature>
<comment type="subcellular location">
    <subcellularLocation>
        <location evidence="1">Cell membrane</location>
        <topology evidence="1">Multi-pass membrane protein</topology>
    </subcellularLocation>
</comment>
<evidence type="ECO:0000256" key="1">
    <source>
        <dbReference type="ARBA" id="ARBA00004651"/>
    </source>
</evidence>
<evidence type="ECO:0000313" key="7">
    <source>
        <dbReference type="Proteomes" id="UP000027180"/>
    </source>
</evidence>
<sequence>MSSTLSLILRDSRIRIPTVTLVALAFTYASTVPYQSIIGINELGLSNGTYSALVFFSAIVNVTTSLTLGIWSDRLKERRPLVLGLSVAGMLGFGSIAIIHSPAIFIVSMLLLVPMSNSTYSLLFASLRARTNQIERGEAAAVTATVRALFSGSWALAPGLIGLYLVNSPSMTPAYGIAAFASLVCFCLYFFFAPGNGTAGSAPDPVGFLASLKRIFMPYVLSRVIVMSLLFGLQRLNGMLSPLIITNAAGGTVVDVGFMAGLTALLEMPFMMMWGSAQRRFRTVHVLAFGALIYCAYLMLLGFASARWHIYALLLLNACGAAAILSVPITYLQDLIADRPGLGTSLLSLNTFIGTGISAAIFAFGTSVTDYSGTAFVGAAAGLASIGALLYLESSRRQVRQPA</sequence>
<keyword evidence="4" id="KW-0762">Sugar transport</keyword>
<organism evidence="6 7">
    <name type="scientific">Rhizobium etli bv. mimosae str. IE4771</name>
    <dbReference type="NCBI Taxonomy" id="1432050"/>
    <lineage>
        <taxon>Bacteria</taxon>
        <taxon>Pseudomonadati</taxon>
        <taxon>Pseudomonadota</taxon>
        <taxon>Alphaproteobacteria</taxon>
        <taxon>Hyphomicrobiales</taxon>
        <taxon>Rhizobiaceae</taxon>
        <taxon>Rhizobium/Agrobacterium group</taxon>
        <taxon>Rhizobium</taxon>
    </lineage>
</organism>
<keyword evidence="5" id="KW-1133">Transmembrane helix</keyword>
<evidence type="ECO:0000256" key="2">
    <source>
        <dbReference type="ARBA" id="ARBA00022448"/>
    </source>
</evidence>
<dbReference type="AlphaFoldDB" id="A0A060I4D3"/>
<dbReference type="SUPFAM" id="SSF103473">
    <property type="entry name" value="MFS general substrate transporter"/>
    <property type="match status" value="2"/>
</dbReference>
<evidence type="ECO:0000256" key="5">
    <source>
        <dbReference type="SAM" id="Phobius"/>
    </source>
</evidence>
<dbReference type="GO" id="GO:0005886">
    <property type="term" value="C:plasma membrane"/>
    <property type="evidence" value="ECO:0007669"/>
    <property type="project" value="UniProtKB-SubCell"/>
</dbReference>
<gene>
    <name evidence="6" type="ORF">IE4771_CH01211</name>
</gene>
<feature type="transmembrane region" description="Helical" evidence="5">
    <location>
        <begin position="81"/>
        <end position="99"/>
    </location>
</feature>
<feature type="transmembrane region" description="Helical" evidence="5">
    <location>
        <begin position="139"/>
        <end position="166"/>
    </location>
</feature>
<feature type="transmembrane region" description="Helical" evidence="5">
    <location>
        <begin position="344"/>
        <end position="365"/>
    </location>
</feature>
<protein>
    <submittedName>
        <fullName evidence="6">Major facilitator superfamily protein</fullName>
    </submittedName>
</protein>
<keyword evidence="5" id="KW-0472">Membrane</keyword>
<accession>A0A060I4D3</accession>
<dbReference type="HOGENOM" id="CLU_055598_3_0_5"/>
<evidence type="ECO:0000256" key="4">
    <source>
        <dbReference type="ARBA" id="ARBA00022597"/>
    </source>
</evidence>
<reference evidence="6 7" key="1">
    <citation type="submission" date="2013-12" db="EMBL/GenBank/DDBJ databases">
        <title>Complete genome sequence of Rhizobium etli bv. mimosae IE4771.</title>
        <authorList>
            <person name="Bustos P."/>
            <person name="Santamaria R.I."/>
            <person name="Lozano L."/>
            <person name="Ormeno-Orrillo E."/>
            <person name="Rogel M.A."/>
            <person name="Romero D."/>
            <person name="Cevallos M.A."/>
            <person name="Martinez-Romero E."/>
            <person name="Gonzalez V."/>
        </authorList>
    </citation>
    <scope>NUCLEOTIDE SEQUENCE [LARGE SCALE GENOMIC DNA]</scope>
    <source>
        <strain evidence="6 7">IE4771</strain>
    </source>
</reference>
<proteinExistence type="predicted"/>
<feature type="transmembrane region" description="Helical" evidence="5">
    <location>
        <begin position="371"/>
        <end position="392"/>
    </location>
</feature>
<dbReference type="InterPro" id="IPR036259">
    <property type="entry name" value="MFS_trans_sf"/>
</dbReference>
<feature type="transmembrane region" description="Helical" evidence="5">
    <location>
        <begin position="215"/>
        <end position="233"/>
    </location>
</feature>
<dbReference type="Proteomes" id="UP000027180">
    <property type="component" value="Chromosome"/>
</dbReference>
<keyword evidence="3" id="KW-1003">Cell membrane</keyword>
<keyword evidence="2" id="KW-0813">Transport</keyword>
<keyword evidence="5" id="KW-0812">Transmembrane</keyword>
<feature type="transmembrane region" description="Helical" evidence="5">
    <location>
        <begin position="172"/>
        <end position="194"/>
    </location>
</feature>
<feature type="transmembrane region" description="Helical" evidence="5">
    <location>
        <begin position="310"/>
        <end position="332"/>
    </location>
</feature>
<dbReference type="RefSeq" id="WP_038692357.1">
    <property type="nucleotide sequence ID" value="NZ_CP006986.1"/>
</dbReference>
<feature type="transmembrane region" description="Helical" evidence="5">
    <location>
        <begin position="286"/>
        <end position="304"/>
    </location>
</feature>
<dbReference type="PANTHER" id="PTHR23535:SF2">
    <property type="entry name" value="SUGAR EFFLUX TRANSPORTER A-RELATED"/>
    <property type="match status" value="1"/>
</dbReference>
<name>A0A060I4D3_RHIET</name>
<dbReference type="KEGG" id="rei:IE4771_CH01211"/>